<organism evidence="2">
    <name type="scientific">Streptomyces sp. R44</name>
    <dbReference type="NCBI Taxonomy" id="3238633"/>
    <lineage>
        <taxon>Bacteria</taxon>
        <taxon>Bacillati</taxon>
        <taxon>Actinomycetota</taxon>
        <taxon>Actinomycetes</taxon>
        <taxon>Kitasatosporales</taxon>
        <taxon>Streptomycetaceae</taxon>
        <taxon>Streptomyces</taxon>
    </lineage>
</organism>
<evidence type="ECO:0000313" key="2">
    <source>
        <dbReference type="EMBL" id="XDQ70001.1"/>
    </source>
</evidence>
<sequence>MSAHATRSNVCRHPGRDVAIVALSAVVVALVAVVLVMAVNGGPLAILGAGGTSLAASFTVGMGVLQHLKPS</sequence>
<dbReference type="RefSeq" id="WP_369142748.1">
    <property type="nucleotide sequence ID" value="NZ_CP163444.1"/>
</dbReference>
<evidence type="ECO:0000256" key="1">
    <source>
        <dbReference type="SAM" id="Phobius"/>
    </source>
</evidence>
<name>A0AB39ST32_9ACTN</name>
<keyword evidence="1" id="KW-0812">Transmembrane</keyword>
<accession>A0AB39ST32</accession>
<feature type="transmembrane region" description="Helical" evidence="1">
    <location>
        <begin position="45"/>
        <end position="65"/>
    </location>
</feature>
<dbReference type="AlphaFoldDB" id="A0AB39ST32"/>
<protein>
    <submittedName>
        <fullName evidence="2">Uncharacterized protein</fullName>
    </submittedName>
</protein>
<gene>
    <name evidence="2" type="ORF">AB5J54_05450</name>
</gene>
<feature type="transmembrane region" description="Helical" evidence="1">
    <location>
        <begin position="20"/>
        <end position="39"/>
    </location>
</feature>
<dbReference type="EMBL" id="CP163444">
    <property type="protein sequence ID" value="XDQ70001.1"/>
    <property type="molecule type" value="Genomic_DNA"/>
</dbReference>
<keyword evidence="1" id="KW-1133">Transmembrane helix</keyword>
<keyword evidence="1" id="KW-0472">Membrane</keyword>
<reference evidence="2" key="1">
    <citation type="submission" date="2024-07" db="EMBL/GenBank/DDBJ databases">
        <authorList>
            <person name="Yu S.T."/>
        </authorList>
    </citation>
    <scope>NUCLEOTIDE SEQUENCE</scope>
    <source>
        <strain evidence="2">R44</strain>
    </source>
</reference>
<proteinExistence type="predicted"/>